<dbReference type="Gene3D" id="2.40.128.270">
    <property type="match status" value="1"/>
</dbReference>
<dbReference type="InterPro" id="IPR053147">
    <property type="entry name" value="Hsp_HslJ-like"/>
</dbReference>
<dbReference type="EMBL" id="LAZR01000360">
    <property type="protein sequence ID" value="KKN72578.1"/>
    <property type="molecule type" value="Genomic_DNA"/>
</dbReference>
<feature type="domain" description="DUF306" evidence="1">
    <location>
        <begin position="161"/>
        <end position="266"/>
    </location>
</feature>
<gene>
    <name evidence="2" type="ORF">LCGC14_0409770</name>
</gene>
<evidence type="ECO:0000313" key="2">
    <source>
        <dbReference type="EMBL" id="KKN72578.1"/>
    </source>
</evidence>
<dbReference type="PANTHER" id="PTHR35535">
    <property type="entry name" value="HEAT SHOCK PROTEIN HSLJ"/>
    <property type="match status" value="1"/>
</dbReference>
<dbReference type="Pfam" id="PF09619">
    <property type="entry name" value="YscW"/>
    <property type="match status" value="1"/>
</dbReference>
<evidence type="ECO:0000259" key="1">
    <source>
        <dbReference type="Pfam" id="PF03724"/>
    </source>
</evidence>
<dbReference type="InterPro" id="IPR039366">
    <property type="entry name" value="Pilotin"/>
</dbReference>
<protein>
    <recommendedName>
        <fullName evidence="1">DUF306 domain-containing protein</fullName>
    </recommendedName>
</protein>
<dbReference type="AlphaFoldDB" id="A0A0F9W3E0"/>
<accession>A0A0F9W3E0</accession>
<reference evidence="2" key="1">
    <citation type="journal article" date="2015" name="Nature">
        <title>Complex archaea that bridge the gap between prokaryotes and eukaryotes.</title>
        <authorList>
            <person name="Spang A."/>
            <person name="Saw J.H."/>
            <person name="Jorgensen S.L."/>
            <person name="Zaremba-Niedzwiedzka K."/>
            <person name="Martijn J."/>
            <person name="Lind A.E."/>
            <person name="van Eijk R."/>
            <person name="Schleper C."/>
            <person name="Guy L."/>
            <person name="Ettema T.J."/>
        </authorList>
    </citation>
    <scope>NUCLEOTIDE SEQUENCE</scope>
</reference>
<proteinExistence type="predicted"/>
<dbReference type="PROSITE" id="PS51257">
    <property type="entry name" value="PROKAR_LIPOPROTEIN"/>
    <property type="match status" value="1"/>
</dbReference>
<dbReference type="InterPro" id="IPR038670">
    <property type="entry name" value="HslJ-like_sf"/>
</dbReference>
<dbReference type="Pfam" id="PF03724">
    <property type="entry name" value="META"/>
    <property type="match status" value="1"/>
</dbReference>
<sequence>MEKHQAVSSRKKAVAGIGLLALSAFAVTGCGEQTKPTENTEQAKAISTLTIQVSYKDRSMLRPGSQLIVTLSNVSKMDVKADIITQEVIDVTQAPPFTVELIYDASKISDKHRYSLSARIINKDKVLYTSTTNHDPFTESQLTTPYKIELSKVSTQKPDVTLTNTYWKAITINAQTVNVTTKEPFIQFNKDHRVNGFLGCNNFSGSYSTEQQTITLSQLASTKKMCSDNMSQEAAMSDVLSTTSKWEITGESLKLKNSRGNTLATFSAVYFN</sequence>
<dbReference type="PANTHER" id="PTHR35535:SF1">
    <property type="entry name" value="HEAT SHOCK PROTEIN HSLJ"/>
    <property type="match status" value="1"/>
</dbReference>
<organism evidence="2">
    <name type="scientific">marine sediment metagenome</name>
    <dbReference type="NCBI Taxonomy" id="412755"/>
    <lineage>
        <taxon>unclassified sequences</taxon>
        <taxon>metagenomes</taxon>
        <taxon>ecological metagenomes</taxon>
    </lineage>
</organism>
<name>A0A0F9W3E0_9ZZZZ</name>
<dbReference type="InterPro" id="IPR005184">
    <property type="entry name" value="DUF306_Meta_HslJ"/>
</dbReference>
<comment type="caution">
    <text evidence="2">The sequence shown here is derived from an EMBL/GenBank/DDBJ whole genome shotgun (WGS) entry which is preliminary data.</text>
</comment>